<evidence type="ECO:0000313" key="1">
    <source>
        <dbReference type="EMBL" id="OYR08008.1"/>
    </source>
</evidence>
<dbReference type="RefSeq" id="WP_167382839.1">
    <property type="nucleotide sequence ID" value="NZ_JBHEEL010000005.1"/>
</dbReference>
<organism evidence="1 2">
    <name type="scientific">Brucella rhizosphaerae</name>
    <dbReference type="NCBI Taxonomy" id="571254"/>
    <lineage>
        <taxon>Bacteria</taxon>
        <taxon>Pseudomonadati</taxon>
        <taxon>Pseudomonadota</taxon>
        <taxon>Alphaproteobacteria</taxon>
        <taxon>Hyphomicrobiales</taxon>
        <taxon>Brucellaceae</taxon>
        <taxon>Brucella/Ochrobactrum group</taxon>
        <taxon>Brucella</taxon>
    </lineage>
</organism>
<evidence type="ECO:0008006" key="3">
    <source>
        <dbReference type="Google" id="ProtNLM"/>
    </source>
</evidence>
<proteinExistence type="predicted"/>
<reference evidence="1 2" key="1">
    <citation type="submission" date="2017-07" db="EMBL/GenBank/DDBJ databases">
        <title>Phylogenetic study on the rhizospheric bacterium Ochrobactrum sp. A44.</title>
        <authorList>
            <person name="Krzyzanowska D.M."/>
            <person name="Ossowicki A."/>
            <person name="Rajewska M."/>
            <person name="Maciag T."/>
            <person name="Kaczynski Z."/>
            <person name="Czerwicka M."/>
            <person name="Jafra S."/>
        </authorList>
    </citation>
    <scope>NUCLEOTIDE SEQUENCE [LARGE SCALE GENOMIC DNA]</scope>
    <source>
        <strain evidence="1 2">PR17</strain>
    </source>
</reference>
<dbReference type="InterPro" id="IPR036465">
    <property type="entry name" value="vWFA_dom_sf"/>
</dbReference>
<gene>
    <name evidence="1" type="ORF">CEV32_2719</name>
</gene>
<name>A0A256EZG7_9HYPH</name>
<protein>
    <recommendedName>
        <fullName evidence="3">DUF1194 domain-containing protein</fullName>
    </recommendedName>
</protein>
<sequence>MFRKHANFGDYSRSVLISVAAMLLGSLSFGSGRAVADGPLRSDRVDTAIVFAVDRSSLSHSETLQMVRDGHIAALRSLNSVMTSGPNQCVAVTYREWSGEQRAEVVLPWSQICSKTDADAAARTIALYDYGASENTAARKTSSFSLSIEAALADLDAVSWGSNRKIVNLSVGGEGAVALVRPGGAMTNVIAVQNDRSAGPPPHQALMGGEVIATTASSSDYIAAIERTLMLEVGGDRAFFMRSEERYIKTARTEGRP</sequence>
<comment type="caution">
    <text evidence="1">The sequence shown here is derived from an EMBL/GenBank/DDBJ whole genome shotgun (WGS) entry which is preliminary data.</text>
</comment>
<dbReference type="SUPFAM" id="SSF53300">
    <property type="entry name" value="vWA-like"/>
    <property type="match status" value="1"/>
</dbReference>
<dbReference type="InterPro" id="IPR010607">
    <property type="entry name" value="DUF1194"/>
</dbReference>
<accession>A0A256EZG7</accession>
<dbReference type="AlphaFoldDB" id="A0A256EZG7"/>
<dbReference type="EMBL" id="NNRK01000035">
    <property type="protein sequence ID" value="OYR08008.1"/>
    <property type="molecule type" value="Genomic_DNA"/>
</dbReference>
<keyword evidence="2" id="KW-1185">Reference proteome</keyword>
<evidence type="ECO:0000313" key="2">
    <source>
        <dbReference type="Proteomes" id="UP000216345"/>
    </source>
</evidence>
<dbReference type="Pfam" id="PF06707">
    <property type="entry name" value="DUF1194"/>
    <property type="match status" value="1"/>
</dbReference>
<dbReference type="Proteomes" id="UP000216345">
    <property type="component" value="Unassembled WGS sequence"/>
</dbReference>